<dbReference type="EMBL" id="JAUTBF010000001">
    <property type="protein sequence ID" value="MDQ1123255.1"/>
    <property type="molecule type" value="Genomic_DNA"/>
</dbReference>
<evidence type="ECO:0000256" key="2">
    <source>
        <dbReference type="SAM" id="SignalP"/>
    </source>
</evidence>
<comment type="caution">
    <text evidence="3">The sequence shown here is derived from an EMBL/GenBank/DDBJ whole genome shotgun (WGS) entry which is preliminary data.</text>
</comment>
<organism evidence="3 4">
    <name type="scientific">Microbacterium trichothecenolyticum</name>
    <name type="common">Aureobacterium trichothecenolyticum</name>
    <dbReference type="NCBI Taxonomy" id="69370"/>
    <lineage>
        <taxon>Bacteria</taxon>
        <taxon>Bacillati</taxon>
        <taxon>Actinomycetota</taxon>
        <taxon>Actinomycetes</taxon>
        <taxon>Micrococcales</taxon>
        <taxon>Microbacteriaceae</taxon>
        <taxon>Microbacterium</taxon>
    </lineage>
</organism>
<keyword evidence="1" id="KW-0812">Transmembrane</keyword>
<feature type="transmembrane region" description="Helical" evidence="1">
    <location>
        <begin position="106"/>
        <end position="128"/>
    </location>
</feature>
<evidence type="ECO:0000313" key="3">
    <source>
        <dbReference type="EMBL" id="MDQ1123255.1"/>
    </source>
</evidence>
<evidence type="ECO:0000313" key="4">
    <source>
        <dbReference type="Proteomes" id="UP001226691"/>
    </source>
</evidence>
<gene>
    <name evidence="3" type="ORF">QE412_001828</name>
</gene>
<evidence type="ECO:0000256" key="1">
    <source>
        <dbReference type="SAM" id="Phobius"/>
    </source>
</evidence>
<feature type="signal peptide" evidence="2">
    <location>
        <begin position="1"/>
        <end position="35"/>
    </location>
</feature>
<dbReference type="Proteomes" id="UP001226691">
    <property type="component" value="Unassembled WGS sequence"/>
</dbReference>
<accession>A0ABU0TUS8</accession>
<keyword evidence="1" id="KW-0472">Membrane</keyword>
<protein>
    <submittedName>
        <fullName evidence="3">Uncharacterized protein</fullName>
    </submittedName>
</protein>
<proteinExistence type="predicted"/>
<keyword evidence="2" id="KW-0732">Signal</keyword>
<feature type="chain" id="PRO_5047257661" evidence="2">
    <location>
        <begin position="36"/>
        <end position="137"/>
    </location>
</feature>
<name>A0ABU0TUS8_MICTR</name>
<sequence length="137" mass="13470">MSRTVEGILVRITTLALATFAWGAVLASAPVAAHAASSPHIAVVATVPAASAGDVAPAMRPNDTAAVGGAIASSSAGRVTTGTDLSALADDSSRTEPDAAATAGRYAFVLIPLAAAVVIGIGAVVVIARGRRRRKGD</sequence>
<keyword evidence="1" id="KW-1133">Transmembrane helix</keyword>
<reference evidence="3 4" key="1">
    <citation type="submission" date="2023-07" db="EMBL/GenBank/DDBJ databases">
        <title>Functional and genomic diversity of the sorghum phyllosphere microbiome.</title>
        <authorList>
            <person name="Shade A."/>
        </authorList>
    </citation>
    <scope>NUCLEOTIDE SEQUENCE [LARGE SCALE GENOMIC DNA]</scope>
    <source>
        <strain evidence="3 4">SORGH_AS_1207</strain>
    </source>
</reference>
<keyword evidence="4" id="KW-1185">Reference proteome</keyword>